<dbReference type="PROSITE" id="PS51186">
    <property type="entry name" value="GNAT"/>
    <property type="match status" value="1"/>
</dbReference>
<organism evidence="2 3">
    <name type="scientific">Clostridium disporicum</name>
    <dbReference type="NCBI Taxonomy" id="84024"/>
    <lineage>
        <taxon>Bacteria</taxon>
        <taxon>Bacillati</taxon>
        <taxon>Bacillota</taxon>
        <taxon>Clostridia</taxon>
        <taxon>Eubacteriales</taxon>
        <taxon>Clostridiaceae</taxon>
        <taxon>Clostridium</taxon>
    </lineage>
</organism>
<reference evidence="2 3" key="1">
    <citation type="submission" date="2015-09" db="EMBL/GenBank/DDBJ databases">
        <authorList>
            <consortium name="Pathogen Informatics"/>
        </authorList>
    </citation>
    <scope>NUCLEOTIDE SEQUENCE [LARGE SCALE GENOMIC DNA]</scope>
    <source>
        <strain evidence="2 3">2789STDY5834856</strain>
    </source>
</reference>
<dbReference type="SUPFAM" id="SSF55729">
    <property type="entry name" value="Acyl-CoA N-acyltransferases (Nat)"/>
    <property type="match status" value="1"/>
</dbReference>
<dbReference type="EMBL" id="CYZX01000007">
    <property type="protein sequence ID" value="CUO28884.1"/>
    <property type="molecule type" value="Genomic_DNA"/>
</dbReference>
<sequence>MLRLASEKDRKEVLDYCLGEPNINLFIIGDIENFGFDKEFQNVWIQYDEEIIRGIVLRYHTNFIVYSRNLDMNFKEIAELLVEKDAKVVSGKLSVINKIYELIENSYNKREMFFCELRDESKLEEVKEENIVIATSSDSMEIAKAYEKIEEFKGMYSDDLNERYNQINNRILSKEGIHIFIKEDNEIIAHGNTTATTSVNAMIGGVFTVQNHRNKGLASKIVSYLAKRLINEDKSACLFFDNEEAGRIYHRLGFENIDKWCMLMKK</sequence>
<dbReference type="AlphaFoldDB" id="A0A174DTV6"/>
<evidence type="ECO:0000313" key="3">
    <source>
        <dbReference type="Proteomes" id="UP000095594"/>
    </source>
</evidence>
<dbReference type="InterPro" id="IPR016181">
    <property type="entry name" value="Acyl_CoA_acyltransferase"/>
</dbReference>
<accession>A0A174DTV6</accession>
<keyword evidence="2" id="KW-0808">Transferase</keyword>
<evidence type="ECO:0000259" key="1">
    <source>
        <dbReference type="PROSITE" id="PS51186"/>
    </source>
</evidence>
<dbReference type="InterPro" id="IPR000182">
    <property type="entry name" value="GNAT_dom"/>
</dbReference>
<protein>
    <submittedName>
        <fullName evidence="2">GCN5-related N-acetyltransferase</fullName>
    </submittedName>
</protein>
<dbReference type="InterPro" id="IPR027365">
    <property type="entry name" value="GNAT_acetyltra_YdfB-like"/>
</dbReference>
<dbReference type="Proteomes" id="UP000095594">
    <property type="component" value="Unassembled WGS sequence"/>
</dbReference>
<gene>
    <name evidence="2" type="ORF">ERS852471_01283</name>
</gene>
<feature type="domain" description="N-acetyltransferase" evidence="1">
    <location>
        <begin position="140"/>
        <end position="266"/>
    </location>
</feature>
<dbReference type="GO" id="GO:0016747">
    <property type="term" value="F:acyltransferase activity, transferring groups other than amino-acyl groups"/>
    <property type="evidence" value="ECO:0007669"/>
    <property type="project" value="InterPro"/>
</dbReference>
<dbReference type="Pfam" id="PF12746">
    <property type="entry name" value="GNAT_acetyltran"/>
    <property type="match status" value="1"/>
</dbReference>
<dbReference type="RefSeq" id="WP_055264847.1">
    <property type="nucleotide sequence ID" value="NZ_CABIXQ010000007.1"/>
</dbReference>
<evidence type="ECO:0000313" key="2">
    <source>
        <dbReference type="EMBL" id="CUO28884.1"/>
    </source>
</evidence>
<dbReference type="Gene3D" id="3.40.630.30">
    <property type="match status" value="1"/>
</dbReference>
<proteinExistence type="predicted"/>
<name>A0A174DTV6_9CLOT</name>